<feature type="signal peptide" evidence="1">
    <location>
        <begin position="1"/>
        <end position="26"/>
    </location>
</feature>
<feature type="chain" id="PRO_5006395483" description="DUF11 domain-containing protein" evidence="1">
    <location>
        <begin position="27"/>
        <end position="426"/>
    </location>
</feature>
<dbReference type="AlphaFoldDB" id="A0A0R0DAX4"/>
<evidence type="ECO:0000313" key="3">
    <source>
        <dbReference type="EMBL" id="KRG79577.1"/>
    </source>
</evidence>
<evidence type="ECO:0000256" key="1">
    <source>
        <dbReference type="SAM" id="SignalP"/>
    </source>
</evidence>
<dbReference type="Proteomes" id="UP000050956">
    <property type="component" value="Unassembled WGS sequence"/>
</dbReference>
<evidence type="ECO:0000259" key="2">
    <source>
        <dbReference type="Pfam" id="PF01345"/>
    </source>
</evidence>
<dbReference type="RefSeq" id="WP_161808796.1">
    <property type="nucleotide sequence ID" value="NZ_LDJM01000002.1"/>
</dbReference>
<dbReference type="STRING" id="336566.ABB30_00150"/>
<feature type="non-terminal residue" evidence="3">
    <location>
        <position position="426"/>
    </location>
</feature>
<evidence type="ECO:0000313" key="4">
    <source>
        <dbReference type="Proteomes" id="UP000050956"/>
    </source>
</evidence>
<keyword evidence="1" id="KW-0732">Signal</keyword>
<feature type="domain" description="DUF11" evidence="2">
    <location>
        <begin position="210"/>
        <end position="298"/>
    </location>
</feature>
<dbReference type="EMBL" id="LDJM01000002">
    <property type="protein sequence ID" value="KRG79577.1"/>
    <property type="molecule type" value="Genomic_DNA"/>
</dbReference>
<feature type="domain" description="DUF11" evidence="2">
    <location>
        <begin position="68"/>
        <end position="171"/>
    </location>
</feature>
<dbReference type="NCBIfam" id="TIGR01451">
    <property type="entry name" value="B_ant_repeat"/>
    <property type="match status" value="3"/>
</dbReference>
<protein>
    <recommendedName>
        <fullName evidence="2">DUF11 domain-containing protein</fullName>
    </recommendedName>
</protein>
<dbReference type="InterPro" id="IPR047589">
    <property type="entry name" value="DUF11_rpt"/>
</dbReference>
<sequence>MDRHLLRTGRVWVVFALLAMAGSALAQTSVTNTAYLSPPTGWRCTTPNEQGNCTVSSAVTNQVGSPQLAISKTATASPLVVGGNVIYTLQVNNTGTLATSGTITVRDPLPAGLGYVSATGTGWTCSNPSNVVVCTRTAAVAVGAAAPPITVTASVLPAALPQVVNTATVAGGGDARCPTEGTPGPSCSSTVTSTVVQPVVTVAKAATPASGTAVQRGDQISYTLTATVSGAATVTATTLTDTLSPGLDFVTPLPAGCTASGRVMSCVLPAGTAVGTLDLTYQVTVNAAATGTVTNTVTGAACTAGASCTTSHPVLLPTVALSKSAVAPRTPAQVNDEISYTLSVVVTDAKTVTATTLTDTLGTGLELVAGSIVAPDFSCNAANPLVCTLPAGAAIGTHTVTYKARVTVAAGTSVIDTVSGTRCPSK</sequence>
<proteinExistence type="predicted"/>
<gene>
    <name evidence="3" type="ORF">ABB30_00150</name>
</gene>
<reference evidence="3 4" key="1">
    <citation type="submission" date="2015-05" db="EMBL/GenBank/DDBJ databases">
        <title>Genome sequencing and analysis of members of genus Stenotrophomonas.</title>
        <authorList>
            <person name="Patil P.P."/>
            <person name="Midha S."/>
            <person name="Patil P.B."/>
        </authorList>
    </citation>
    <scope>NUCLEOTIDE SEQUENCE [LARGE SCALE GENOMIC DNA]</scope>
    <source>
        <strain evidence="3 4">DSM 24757</strain>
    </source>
</reference>
<dbReference type="InterPro" id="IPR051172">
    <property type="entry name" value="Chlamydia_OmcB"/>
</dbReference>
<dbReference type="Pfam" id="PF01345">
    <property type="entry name" value="DUF11"/>
    <property type="match status" value="2"/>
</dbReference>
<comment type="caution">
    <text evidence="3">The sequence shown here is derived from an EMBL/GenBank/DDBJ whole genome shotgun (WGS) entry which is preliminary data.</text>
</comment>
<dbReference type="InterPro" id="IPR001434">
    <property type="entry name" value="OmcB-like_DUF11"/>
</dbReference>
<dbReference type="Gene3D" id="2.60.40.740">
    <property type="match status" value="1"/>
</dbReference>
<accession>A0A0R0DAX4</accession>
<name>A0A0R0DAX4_9GAMM</name>
<dbReference type="PANTHER" id="PTHR34819">
    <property type="entry name" value="LARGE CYSTEINE-RICH PERIPLASMIC PROTEIN OMCB"/>
    <property type="match status" value="1"/>
</dbReference>
<organism evidence="3 4">
    <name type="scientific">Stenotrophomonas ginsengisoli</name>
    <dbReference type="NCBI Taxonomy" id="336566"/>
    <lineage>
        <taxon>Bacteria</taxon>
        <taxon>Pseudomonadati</taxon>
        <taxon>Pseudomonadota</taxon>
        <taxon>Gammaproteobacteria</taxon>
        <taxon>Lysobacterales</taxon>
        <taxon>Lysobacteraceae</taxon>
        <taxon>Stenotrophomonas</taxon>
    </lineage>
</organism>
<keyword evidence="4" id="KW-1185">Reference proteome</keyword>